<dbReference type="Proteomes" id="UP000046395">
    <property type="component" value="Unassembled WGS sequence"/>
</dbReference>
<evidence type="ECO:0000259" key="1">
    <source>
        <dbReference type="PROSITE" id="PS50878"/>
    </source>
</evidence>
<dbReference type="CDD" id="cd01647">
    <property type="entry name" value="RT_LTR"/>
    <property type="match status" value="1"/>
</dbReference>
<evidence type="ECO:0000313" key="3">
    <source>
        <dbReference type="WBParaSite" id="TMUE_2000007472.1"/>
    </source>
</evidence>
<dbReference type="InterPro" id="IPR043502">
    <property type="entry name" value="DNA/RNA_pol_sf"/>
</dbReference>
<dbReference type="SUPFAM" id="SSF56672">
    <property type="entry name" value="DNA/RNA polymerases"/>
    <property type="match status" value="1"/>
</dbReference>
<name>A0A5S6QKQ7_TRIMR</name>
<dbReference type="InterPro" id="IPR043128">
    <property type="entry name" value="Rev_trsase/Diguanyl_cyclase"/>
</dbReference>
<reference evidence="3" key="1">
    <citation type="submission" date="2019-12" db="UniProtKB">
        <authorList>
            <consortium name="WormBaseParasite"/>
        </authorList>
    </citation>
    <scope>IDENTIFICATION</scope>
</reference>
<dbReference type="Gene3D" id="3.30.70.270">
    <property type="match status" value="1"/>
</dbReference>
<dbReference type="Pfam" id="PF00078">
    <property type="entry name" value="RVT_1"/>
    <property type="match status" value="1"/>
</dbReference>
<evidence type="ECO:0000313" key="2">
    <source>
        <dbReference type="Proteomes" id="UP000046395"/>
    </source>
</evidence>
<dbReference type="WBParaSite" id="TMUE_2000007472.1">
    <property type="protein sequence ID" value="TMUE_2000007472.1"/>
    <property type="gene ID" value="WBGene00299897"/>
</dbReference>
<organism evidence="2 3">
    <name type="scientific">Trichuris muris</name>
    <name type="common">Mouse whipworm</name>
    <dbReference type="NCBI Taxonomy" id="70415"/>
    <lineage>
        <taxon>Eukaryota</taxon>
        <taxon>Metazoa</taxon>
        <taxon>Ecdysozoa</taxon>
        <taxon>Nematoda</taxon>
        <taxon>Enoplea</taxon>
        <taxon>Dorylaimia</taxon>
        <taxon>Trichinellida</taxon>
        <taxon>Trichuridae</taxon>
        <taxon>Trichuris</taxon>
    </lineage>
</organism>
<sequence>MKMSSKLMLRVYPMMLRYVKYVLPKNPRDFTFKETVDTLTKIFAPQSSLFNVRYQCLRLSKNPNDNIIAYTGMVNEHCGHFRLKEFSEEQFRRFIFVRGLQSPGVADFRIRLLRVIERDTKLNVHDLAEEYQRLKSLKHDGRLVENYPLPLPEGILAALNGGQYLSKIDLTDAYLQVEVDEESKELLTTNTHRGLWRYDRLPLGVKSAPAIFQQIMDTMLSGVKGAVAYLDDAIVVGRTEQVHRNNLDAVFKRIEEFGFRLRAEQCILFLPNVKCLGFVVVGRSGRRPDRGKLSAITRMSAPSVQASLRSFLGLVNCYWHHRT</sequence>
<dbReference type="AlphaFoldDB" id="A0A5S6QKQ7"/>
<feature type="domain" description="Reverse transcriptase" evidence="1">
    <location>
        <begin position="1"/>
        <end position="280"/>
    </location>
</feature>
<protein>
    <submittedName>
        <fullName evidence="3">Reverse transcriptase domain-containing protein</fullName>
    </submittedName>
</protein>
<dbReference type="PROSITE" id="PS50878">
    <property type="entry name" value="RT_POL"/>
    <property type="match status" value="1"/>
</dbReference>
<dbReference type="PANTHER" id="PTHR37984:SF5">
    <property type="entry name" value="PROTEIN NYNRIN-LIKE"/>
    <property type="match status" value="1"/>
</dbReference>
<accession>A0A5S6QKQ7</accession>
<proteinExistence type="predicted"/>
<dbReference type="Gene3D" id="3.10.10.10">
    <property type="entry name" value="HIV Type 1 Reverse Transcriptase, subunit A, domain 1"/>
    <property type="match status" value="1"/>
</dbReference>
<dbReference type="PANTHER" id="PTHR37984">
    <property type="entry name" value="PROTEIN CBG26694"/>
    <property type="match status" value="1"/>
</dbReference>
<dbReference type="InterPro" id="IPR000477">
    <property type="entry name" value="RT_dom"/>
</dbReference>
<keyword evidence="2" id="KW-1185">Reference proteome</keyword>
<dbReference type="InterPro" id="IPR050951">
    <property type="entry name" value="Retrovirus_Pol_polyprotein"/>
</dbReference>
<dbReference type="STRING" id="70415.A0A5S6QKQ7"/>